<dbReference type="Proteomes" id="UP000030755">
    <property type="component" value="Unassembled WGS sequence"/>
</dbReference>
<reference evidence="2 4" key="1">
    <citation type="journal article" date="2013" name="Curr. Biol.">
        <title>Shared signatures of parasitism and phylogenomics unite Cryptomycota and microsporidia.</title>
        <authorList>
            <person name="James T.Y."/>
            <person name="Pelin A."/>
            <person name="Bonen L."/>
            <person name="Ahrendt S."/>
            <person name="Sain D."/>
            <person name="Corradi N."/>
            <person name="Stajich J.E."/>
        </authorList>
    </citation>
    <scope>NUCLEOTIDE SEQUENCE [LARGE SCALE GENOMIC DNA]</scope>
    <source>
        <strain evidence="2 4">CSF55</strain>
        <strain evidence="2 4">CSF55</strain>
    </source>
</reference>
<keyword evidence="1" id="KW-0812">Transmembrane</keyword>
<feature type="transmembrane region" description="Helical" evidence="1">
    <location>
        <begin position="20"/>
        <end position="38"/>
    </location>
</feature>
<gene>
    <name evidence="2" type="ORF">O9G_002218</name>
    <name evidence="3" type="ORF">ROZALSC1DRAFT_29264</name>
</gene>
<evidence type="ECO:0000313" key="5">
    <source>
        <dbReference type="Proteomes" id="UP000281549"/>
    </source>
</evidence>
<name>A0A075AQ89_ROZAC</name>
<organism evidence="2 4">
    <name type="scientific">Rozella allomycis (strain CSF55)</name>
    <dbReference type="NCBI Taxonomy" id="988480"/>
    <lineage>
        <taxon>Eukaryota</taxon>
        <taxon>Fungi</taxon>
        <taxon>Fungi incertae sedis</taxon>
        <taxon>Cryptomycota</taxon>
        <taxon>Cryptomycota incertae sedis</taxon>
        <taxon>Rozella</taxon>
    </lineage>
</organism>
<sequence>MSKIFDSTKEPNIIGVTKVWIGIYFLTVAGYLGAKAYLSRERRNEAKLKFERNQERIRNKNFMYNEPMQKKKYEYY</sequence>
<evidence type="ECO:0000256" key="1">
    <source>
        <dbReference type="SAM" id="Phobius"/>
    </source>
</evidence>
<evidence type="ECO:0000313" key="3">
    <source>
        <dbReference type="EMBL" id="RKP19114.1"/>
    </source>
</evidence>
<dbReference type="Proteomes" id="UP000281549">
    <property type="component" value="Unassembled WGS sequence"/>
</dbReference>
<proteinExistence type="predicted"/>
<dbReference type="HOGENOM" id="CLU_2655837_0_0_1"/>
<dbReference type="AlphaFoldDB" id="A0A075AQ89"/>
<keyword evidence="4" id="KW-1185">Reference proteome</keyword>
<keyword evidence="1" id="KW-0472">Membrane</keyword>
<dbReference type="EMBL" id="ML005294">
    <property type="protein sequence ID" value="RKP19114.1"/>
    <property type="molecule type" value="Genomic_DNA"/>
</dbReference>
<accession>A0A075AQ89</accession>
<reference evidence="5" key="2">
    <citation type="journal article" date="2018" name="Nat. Microbiol.">
        <title>Leveraging single-cell genomics to expand the fungal tree of life.</title>
        <authorList>
            <person name="Ahrendt S.R."/>
            <person name="Quandt C.A."/>
            <person name="Ciobanu D."/>
            <person name="Clum A."/>
            <person name="Salamov A."/>
            <person name="Andreopoulos B."/>
            <person name="Cheng J.F."/>
            <person name="Woyke T."/>
            <person name="Pelin A."/>
            <person name="Henrissat B."/>
            <person name="Reynolds N.K."/>
            <person name="Benny G.L."/>
            <person name="Smith M.E."/>
            <person name="James T.Y."/>
            <person name="Grigoriev I.V."/>
        </authorList>
    </citation>
    <scope>NUCLEOTIDE SEQUENCE [LARGE SCALE GENOMIC DNA]</scope>
    <source>
        <strain evidence="5">CSF55</strain>
    </source>
</reference>
<evidence type="ECO:0000313" key="4">
    <source>
        <dbReference type="Proteomes" id="UP000030755"/>
    </source>
</evidence>
<reference evidence="3" key="3">
    <citation type="submission" date="2018-08" db="EMBL/GenBank/DDBJ databases">
        <title>Leveraging single-cell genomics to expand the Fungal Tree of Life.</title>
        <authorList>
            <consortium name="DOE Joint Genome Institute"/>
            <person name="Ahrendt S.R."/>
            <person name="Quandt C.A."/>
            <person name="Ciobanu D."/>
            <person name="Clum A."/>
            <person name="Salamov A."/>
            <person name="Andreopoulos B."/>
            <person name="Cheng J.-F."/>
            <person name="Woyke T."/>
            <person name="Pelin A."/>
            <person name="Henrissat B."/>
            <person name="Reynolds N."/>
            <person name="Benny G.L."/>
            <person name="Smith M.E."/>
            <person name="James T.Y."/>
            <person name="Grigoriev I.V."/>
        </authorList>
    </citation>
    <scope>NUCLEOTIDE SEQUENCE</scope>
    <source>
        <strain evidence="3">CSF55</strain>
    </source>
</reference>
<protein>
    <submittedName>
        <fullName evidence="2">Uncharacterized protein</fullName>
    </submittedName>
</protein>
<evidence type="ECO:0000313" key="2">
    <source>
        <dbReference type="EMBL" id="EPZ32378.1"/>
    </source>
</evidence>
<dbReference type="EMBL" id="KE561158">
    <property type="protein sequence ID" value="EPZ32378.1"/>
    <property type="molecule type" value="Genomic_DNA"/>
</dbReference>
<keyword evidence="1" id="KW-1133">Transmembrane helix</keyword>